<dbReference type="PRINTS" id="PR00171">
    <property type="entry name" value="SUGRTRNSPORT"/>
</dbReference>
<dbReference type="InterPro" id="IPR036259">
    <property type="entry name" value="MFS_trans_sf"/>
</dbReference>
<evidence type="ECO:0000256" key="5">
    <source>
        <dbReference type="SAM" id="MobiDB-lite"/>
    </source>
</evidence>
<feature type="transmembrane region" description="Helical" evidence="6">
    <location>
        <begin position="220"/>
        <end position="239"/>
    </location>
</feature>
<feature type="compositionally biased region" description="Acidic residues" evidence="5">
    <location>
        <begin position="411"/>
        <end position="430"/>
    </location>
</feature>
<feature type="transmembrane region" description="Helical" evidence="6">
    <location>
        <begin position="348"/>
        <end position="368"/>
    </location>
</feature>
<reference evidence="8 9" key="1">
    <citation type="submission" date="2024-04" db="EMBL/GenBank/DDBJ databases">
        <title>Tritrichomonas musculus Genome.</title>
        <authorList>
            <person name="Alves-Ferreira E."/>
            <person name="Grigg M."/>
            <person name="Lorenzi H."/>
            <person name="Galac M."/>
        </authorList>
    </citation>
    <scope>NUCLEOTIDE SEQUENCE [LARGE SCALE GENOMIC DNA]</scope>
    <source>
        <strain evidence="8 9">EAF2021</strain>
    </source>
</reference>
<evidence type="ECO:0000256" key="2">
    <source>
        <dbReference type="ARBA" id="ARBA00022692"/>
    </source>
</evidence>
<gene>
    <name evidence="8" type="ORF">M9Y10_037776</name>
</gene>
<dbReference type="InterPro" id="IPR020846">
    <property type="entry name" value="MFS_dom"/>
</dbReference>
<evidence type="ECO:0000313" key="8">
    <source>
        <dbReference type="EMBL" id="KAK8836516.1"/>
    </source>
</evidence>
<evidence type="ECO:0000313" key="9">
    <source>
        <dbReference type="Proteomes" id="UP001470230"/>
    </source>
</evidence>
<organism evidence="8 9">
    <name type="scientific">Tritrichomonas musculus</name>
    <dbReference type="NCBI Taxonomy" id="1915356"/>
    <lineage>
        <taxon>Eukaryota</taxon>
        <taxon>Metamonada</taxon>
        <taxon>Parabasalia</taxon>
        <taxon>Tritrichomonadida</taxon>
        <taxon>Tritrichomonadidae</taxon>
        <taxon>Tritrichomonas</taxon>
    </lineage>
</organism>
<feature type="transmembrane region" description="Helical" evidence="6">
    <location>
        <begin position="163"/>
        <end position="184"/>
    </location>
</feature>
<evidence type="ECO:0000256" key="1">
    <source>
        <dbReference type="ARBA" id="ARBA00004141"/>
    </source>
</evidence>
<feature type="transmembrane region" description="Helical" evidence="6">
    <location>
        <begin position="284"/>
        <end position="302"/>
    </location>
</feature>
<protein>
    <submittedName>
        <fullName evidence="8">Glucose import</fullName>
    </submittedName>
</protein>
<comment type="subcellular location">
    <subcellularLocation>
        <location evidence="1">Membrane</location>
        <topology evidence="1">Multi-pass membrane protein</topology>
    </subcellularLocation>
</comment>
<accession>A0ABR2GRI5</accession>
<dbReference type="InterPro" id="IPR005828">
    <property type="entry name" value="MFS_sugar_transport-like"/>
</dbReference>
<dbReference type="EMBL" id="JAPFFF010000065">
    <property type="protein sequence ID" value="KAK8836516.1"/>
    <property type="molecule type" value="Genomic_DNA"/>
</dbReference>
<feature type="region of interest" description="Disordered" evidence="5">
    <location>
        <begin position="409"/>
        <end position="430"/>
    </location>
</feature>
<feature type="transmembrane region" description="Helical" evidence="6">
    <location>
        <begin position="50"/>
        <end position="73"/>
    </location>
</feature>
<dbReference type="InterPro" id="IPR005829">
    <property type="entry name" value="Sugar_transporter_CS"/>
</dbReference>
<dbReference type="PANTHER" id="PTHR48021:SF1">
    <property type="entry name" value="GH07001P-RELATED"/>
    <property type="match status" value="1"/>
</dbReference>
<dbReference type="SUPFAM" id="SSF103473">
    <property type="entry name" value="MFS general substrate transporter"/>
    <property type="match status" value="1"/>
</dbReference>
<dbReference type="InterPro" id="IPR003663">
    <property type="entry name" value="Sugar/inositol_transpt"/>
</dbReference>
<dbReference type="Proteomes" id="UP001470230">
    <property type="component" value="Unassembled WGS sequence"/>
</dbReference>
<comment type="caution">
    <text evidence="8">The sequence shown here is derived from an EMBL/GenBank/DDBJ whole genome shotgun (WGS) entry which is preliminary data.</text>
</comment>
<feature type="transmembrane region" description="Helical" evidence="6">
    <location>
        <begin position="12"/>
        <end position="30"/>
    </location>
</feature>
<sequence length="430" mass="47479">MAICGIELVQALVIMLAPFNFGMIIIYPSPAGAEIRGHYKLSSNSFEWSFYNSVSCLFAIAGPFLTTFLLKLFHGQRKKTVFVIDCLAIAFWLLNYLTKVNIWAGIIVRAFLGITMGAFSSIGPMYLVEISPRDSTGFFGTLNQIAIVVGQAFTNFIGSSLNYLNLNFVGAGIGALQAVLIWFIKESPVYNKNKAEQEKAINVRSESKPKFLTKDNIKNLVVGVALFFFQQFAGINGILTNLSDIMSSAGLNIDPNYQAGIATLAQLVAAFIASFIIDRLGRKNVWCISSASAAVFLLIFALNEKFKWSNVLPLIMIFLYQLGFGLGLGPIAWFLVSEIFDDDSRAMATMICTITNWCFAFIIILVFPQMESSMGLFGALMLFFVVCVGSLFFGIFMIKEPKKVDHLVEQSDSEASSDENKEDDAEPTEI</sequence>
<dbReference type="PANTHER" id="PTHR48021">
    <property type="match status" value="1"/>
</dbReference>
<keyword evidence="4 6" id="KW-0472">Membrane</keyword>
<evidence type="ECO:0000259" key="7">
    <source>
        <dbReference type="PROSITE" id="PS50850"/>
    </source>
</evidence>
<dbReference type="Gene3D" id="1.20.1250.20">
    <property type="entry name" value="MFS general substrate transporter like domains"/>
    <property type="match status" value="2"/>
</dbReference>
<feature type="transmembrane region" description="Helical" evidence="6">
    <location>
        <begin position="374"/>
        <end position="398"/>
    </location>
</feature>
<dbReference type="PROSITE" id="PS00216">
    <property type="entry name" value="SUGAR_TRANSPORT_1"/>
    <property type="match status" value="1"/>
</dbReference>
<evidence type="ECO:0000256" key="4">
    <source>
        <dbReference type="ARBA" id="ARBA00023136"/>
    </source>
</evidence>
<keyword evidence="9" id="KW-1185">Reference proteome</keyword>
<evidence type="ECO:0000256" key="6">
    <source>
        <dbReference type="SAM" id="Phobius"/>
    </source>
</evidence>
<feature type="domain" description="Major facilitator superfamily (MFS) profile" evidence="7">
    <location>
        <begin position="6"/>
        <end position="402"/>
    </location>
</feature>
<feature type="transmembrane region" description="Helical" evidence="6">
    <location>
        <begin position="103"/>
        <end position="126"/>
    </location>
</feature>
<keyword evidence="2 6" id="KW-0812">Transmembrane</keyword>
<evidence type="ECO:0000256" key="3">
    <source>
        <dbReference type="ARBA" id="ARBA00022989"/>
    </source>
</evidence>
<feature type="transmembrane region" description="Helical" evidence="6">
    <location>
        <begin position="259"/>
        <end position="277"/>
    </location>
</feature>
<feature type="transmembrane region" description="Helical" evidence="6">
    <location>
        <begin position="80"/>
        <end position="97"/>
    </location>
</feature>
<keyword evidence="3 6" id="KW-1133">Transmembrane helix</keyword>
<feature type="transmembrane region" description="Helical" evidence="6">
    <location>
        <begin position="314"/>
        <end position="336"/>
    </location>
</feature>
<name>A0ABR2GRI5_9EUKA</name>
<dbReference type="PROSITE" id="PS50850">
    <property type="entry name" value="MFS"/>
    <property type="match status" value="1"/>
</dbReference>
<dbReference type="Pfam" id="PF00083">
    <property type="entry name" value="Sugar_tr"/>
    <property type="match status" value="1"/>
</dbReference>
<proteinExistence type="predicted"/>
<dbReference type="InterPro" id="IPR050549">
    <property type="entry name" value="MFS_Trehalose_Transporter"/>
</dbReference>